<keyword evidence="1" id="KW-0472">Membrane</keyword>
<feature type="transmembrane region" description="Helical" evidence="1">
    <location>
        <begin position="42"/>
        <end position="62"/>
    </location>
</feature>
<gene>
    <name evidence="2" type="ORF">JI62_06880</name>
</gene>
<keyword evidence="3" id="KW-1185">Reference proteome</keyword>
<dbReference type="RefSeq" id="WP_088699460.1">
    <property type="nucleotide sequence ID" value="NZ_JPUA01000019.1"/>
</dbReference>
<evidence type="ECO:0000256" key="1">
    <source>
        <dbReference type="SAM" id="Phobius"/>
    </source>
</evidence>
<name>A0A246S3G3_9GAMM</name>
<keyword evidence="1" id="KW-0812">Transmembrane</keyword>
<feature type="transmembrane region" description="Helical" evidence="1">
    <location>
        <begin position="16"/>
        <end position="36"/>
    </location>
</feature>
<comment type="caution">
    <text evidence="2">The sequence shown here is derived from an EMBL/GenBank/DDBJ whole genome shotgun (WGS) entry which is preliminary data.</text>
</comment>
<dbReference type="EMBL" id="JPUA01000019">
    <property type="protein sequence ID" value="OWV30390.1"/>
    <property type="molecule type" value="Genomic_DNA"/>
</dbReference>
<sequence length="83" mass="8661">MTLKTSATEDTSSRRMVVALAPAALMVAPFIAGQLIEAQSHYTGRLLITALFGLLSLILILISSGTSTMLRGARTAPSQGVNS</sequence>
<organism evidence="2 3">
    <name type="scientific">Halomonas campaniensis</name>
    <dbReference type="NCBI Taxonomy" id="213554"/>
    <lineage>
        <taxon>Bacteria</taxon>
        <taxon>Pseudomonadati</taxon>
        <taxon>Pseudomonadota</taxon>
        <taxon>Gammaproteobacteria</taxon>
        <taxon>Oceanospirillales</taxon>
        <taxon>Halomonadaceae</taxon>
        <taxon>Halomonas</taxon>
    </lineage>
</organism>
<reference evidence="2 3" key="1">
    <citation type="submission" date="2014-08" db="EMBL/GenBank/DDBJ databases">
        <title>Draft genome sequence of a novel L-asparaginase producing marine bacterium, Halomonas campaniensis.</title>
        <authorList>
            <person name="Sundarakrishnan B."/>
            <person name="Moushumi Priya A."/>
            <person name="Raman G."/>
            <person name="Sakthivel N."/>
            <person name="Park S."/>
            <person name="Jayachandran S."/>
        </authorList>
    </citation>
    <scope>NUCLEOTIDE SEQUENCE [LARGE SCALE GENOMIC DNA]</scope>
    <source>
        <strain evidence="2 3">SK03</strain>
    </source>
</reference>
<evidence type="ECO:0000313" key="3">
    <source>
        <dbReference type="Proteomes" id="UP000197334"/>
    </source>
</evidence>
<evidence type="ECO:0000313" key="2">
    <source>
        <dbReference type="EMBL" id="OWV30390.1"/>
    </source>
</evidence>
<keyword evidence="1" id="KW-1133">Transmembrane helix</keyword>
<accession>A0A246S3G3</accession>
<dbReference type="AlphaFoldDB" id="A0A246S3G3"/>
<protein>
    <submittedName>
        <fullName evidence="2">Uncharacterized protein</fullName>
    </submittedName>
</protein>
<proteinExistence type="predicted"/>
<dbReference type="Proteomes" id="UP000197334">
    <property type="component" value="Unassembled WGS sequence"/>
</dbReference>